<dbReference type="AlphaFoldDB" id="A0A5E4C4G2"/>
<feature type="non-terminal residue" evidence="2">
    <location>
        <position position="1"/>
    </location>
</feature>
<evidence type="ECO:0000313" key="2">
    <source>
        <dbReference type="EMBL" id="VTJ76738.1"/>
    </source>
</evidence>
<evidence type="ECO:0000256" key="1">
    <source>
        <dbReference type="SAM" id="MobiDB-lite"/>
    </source>
</evidence>
<sequence length="142" mass="16034">KLFGFKFPALRVLTYRKQSLPQEDPDVVVIDSSKHSDDSVAMKHFKSPTKESCSPSEADDTKALIQPSKCSPLVNISGPLDHSSPKRQWDRLYPDMLQSSSQLTHSRSRESLCSIRRASSVHDIEGFSVHPKNIFRDRHASE</sequence>
<dbReference type="EMBL" id="CABDUW010000917">
    <property type="protein sequence ID" value="VTJ76738.1"/>
    <property type="molecule type" value="Genomic_DNA"/>
</dbReference>
<feature type="non-terminal residue" evidence="2">
    <location>
        <position position="142"/>
    </location>
</feature>
<proteinExistence type="predicted"/>
<keyword evidence="3" id="KW-1185">Reference proteome</keyword>
<comment type="caution">
    <text evidence="2">The sequence shown here is derived from an EMBL/GenBank/DDBJ whole genome shotgun (WGS) entry which is preliminary data.</text>
</comment>
<gene>
    <name evidence="2" type="ORF">MONAX_5E001708</name>
</gene>
<organism evidence="2 3">
    <name type="scientific">Marmota monax</name>
    <name type="common">Woodchuck</name>
    <dbReference type="NCBI Taxonomy" id="9995"/>
    <lineage>
        <taxon>Eukaryota</taxon>
        <taxon>Metazoa</taxon>
        <taxon>Chordata</taxon>
        <taxon>Craniata</taxon>
        <taxon>Vertebrata</taxon>
        <taxon>Euteleostomi</taxon>
        <taxon>Mammalia</taxon>
        <taxon>Eutheria</taxon>
        <taxon>Euarchontoglires</taxon>
        <taxon>Glires</taxon>
        <taxon>Rodentia</taxon>
        <taxon>Sciuromorpha</taxon>
        <taxon>Sciuridae</taxon>
        <taxon>Xerinae</taxon>
        <taxon>Marmotini</taxon>
        <taxon>Marmota</taxon>
    </lineage>
</organism>
<feature type="region of interest" description="Disordered" evidence="1">
    <location>
        <begin position="35"/>
        <end position="62"/>
    </location>
</feature>
<dbReference type="Proteomes" id="UP000335636">
    <property type="component" value="Unassembled WGS sequence"/>
</dbReference>
<protein>
    <submittedName>
        <fullName evidence="2">Uncharacterized protein</fullName>
    </submittedName>
</protein>
<reference evidence="2" key="1">
    <citation type="submission" date="2019-04" db="EMBL/GenBank/DDBJ databases">
        <authorList>
            <person name="Alioto T."/>
            <person name="Alioto T."/>
        </authorList>
    </citation>
    <scope>NUCLEOTIDE SEQUENCE [LARGE SCALE GENOMIC DNA]</scope>
</reference>
<evidence type="ECO:0000313" key="3">
    <source>
        <dbReference type="Proteomes" id="UP000335636"/>
    </source>
</evidence>
<name>A0A5E4C4G2_MARMO</name>
<accession>A0A5E4C4G2</accession>